<organism evidence="3 4">
    <name type="scientific">Salinirubrum litoreum</name>
    <dbReference type="NCBI Taxonomy" id="1126234"/>
    <lineage>
        <taxon>Archaea</taxon>
        <taxon>Methanobacteriati</taxon>
        <taxon>Methanobacteriota</taxon>
        <taxon>Stenosarchaea group</taxon>
        <taxon>Halobacteria</taxon>
        <taxon>Halobacteriales</taxon>
        <taxon>Haloferacaceae</taxon>
        <taxon>Salinirubrum</taxon>
    </lineage>
</organism>
<dbReference type="Gene3D" id="3.40.50.620">
    <property type="entry name" value="HUPs"/>
    <property type="match status" value="1"/>
</dbReference>
<comment type="similarity">
    <text evidence="1">Belongs to the universal stress protein A family.</text>
</comment>
<evidence type="ECO:0000313" key="3">
    <source>
        <dbReference type="EMBL" id="MFC5365942.1"/>
    </source>
</evidence>
<evidence type="ECO:0000259" key="2">
    <source>
        <dbReference type="Pfam" id="PF00582"/>
    </source>
</evidence>
<dbReference type="CDD" id="cd00293">
    <property type="entry name" value="USP-like"/>
    <property type="match status" value="1"/>
</dbReference>
<comment type="caution">
    <text evidence="3">The sequence shown here is derived from an EMBL/GenBank/DDBJ whole genome shotgun (WGS) entry which is preliminary data.</text>
</comment>
<proteinExistence type="inferred from homology"/>
<dbReference type="EMBL" id="JBHSKX010000001">
    <property type="protein sequence ID" value="MFC5365942.1"/>
    <property type="molecule type" value="Genomic_DNA"/>
</dbReference>
<dbReference type="InterPro" id="IPR006015">
    <property type="entry name" value="Universal_stress_UspA"/>
</dbReference>
<dbReference type="InterPro" id="IPR014729">
    <property type="entry name" value="Rossmann-like_a/b/a_fold"/>
</dbReference>
<protein>
    <submittedName>
        <fullName evidence="3">Universal stress protein</fullName>
    </submittedName>
</protein>
<dbReference type="SUPFAM" id="SSF52402">
    <property type="entry name" value="Adenine nucleotide alpha hydrolases-like"/>
    <property type="match status" value="1"/>
</dbReference>
<gene>
    <name evidence="3" type="ORF">ACFPJ5_03265</name>
</gene>
<reference evidence="3 4" key="1">
    <citation type="journal article" date="2019" name="Int. J. Syst. Evol. Microbiol.">
        <title>The Global Catalogue of Microorganisms (GCM) 10K type strain sequencing project: providing services to taxonomists for standard genome sequencing and annotation.</title>
        <authorList>
            <consortium name="The Broad Institute Genomics Platform"/>
            <consortium name="The Broad Institute Genome Sequencing Center for Infectious Disease"/>
            <person name="Wu L."/>
            <person name="Ma J."/>
        </authorList>
    </citation>
    <scope>NUCLEOTIDE SEQUENCE [LARGE SCALE GENOMIC DNA]</scope>
    <source>
        <strain evidence="3 4">CGMCC 1.12237</strain>
    </source>
</reference>
<dbReference type="AlphaFoldDB" id="A0ABD5R7P8"/>
<name>A0ABD5R7P8_9EURY</name>
<accession>A0ABD5R7P8</accession>
<dbReference type="Pfam" id="PF00582">
    <property type="entry name" value="Usp"/>
    <property type="match status" value="1"/>
</dbReference>
<keyword evidence="4" id="KW-1185">Reference proteome</keyword>
<dbReference type="RefSeq" id="WP_227228723.1">
    <property type="nucleotide sequence ID" value="NZ_JAJCVJ010000001.1"/>
</dbReference>
<dbReference type="Proteomes" id="UP001596201">
    <property type="component" value="Unassembled WGS sequence"/>
</dbReference>
<feature type="domain" description="UspA" evidence="2">
    <location>
        <begin position="3"/>
        <end position="126"/>
    </location>
</feature>
<dbReference type="PRINTS" id="PR01438">
    <property type="entry name" value="UNVRSLSTRESS"/>
</dbReference>
<evidence type="ECO:0000256" key="1">
    <source>
        <dbReference type="ARBA" id="ARBA00008791"/>
    </source>
</evidence>
<dbReference type="InterPro" id="IPR006016">
    <property type="entry name" value="UspA"/>
</dbReference>
<evidence type="ECO:0000313" key="4">
    <source>
        <dbReference type="Proteomes" id="UP001596201"/>
    </source>
</evidence>
<dbReference type="PANTHER" id="PTHR46268:SF6">
    <property type="entry name" value="UNIVERSAL STRESS PROTEIN UP12"/>
    <property type="match status" value="1"/>
</dbReference>
<dbReference type="PANTHER" id="PTHR46268">
    <property type="entry name" value="STRESS RESPONSE PROTEIN NHAX"/>
    <property type="match status" value="1"/>
</dbReference>
<sequence>MYHVVLGVDEDEERALACAEQVADLPGDPGEVSVTIIHSFTDNPSGASATQIHSVRKVGEFFDDHGIDYEVTESSGDPATAIIELADEEDADLIVVAGRKRSPAGKALFGSVTQDVILRAGRPVMVAGTAKKA</sequence>